<evidence type="ECO:0000313" key="1">
    <source>
        <dbReference type="EMBL" id="CRK92460.1"/>
    </source>
</evidence>
<keyword evidence="2" id="KW-1185">Reference proteome</keyword>
<organism evidence="1 2">
    <name type="scientific">Clunio marinus</name>
    <dbReference type="NCBI Taxonomy" id="568069"/>
    <lineage>
        <taxon>Eukaryota</taxon>
        <taxon>Metazoa</taxon>
        <taxon>Ecdysozoa</taxon>
        <taxon>Arthropoda</taxon>
        <taxon>Hexapoda</taxon>
        <taxon>Insecta</taxon>
        <taxon>Pterygota</taxon>
        <taxon>Neoptera</taxon>
        <taxon>Endopterygota</taxon>
        <taxon>Diptera</taxon>
        <taxon>Nematocera</taxon>
        <taxon>Chironomoidea</taxon>
        <taxon>Chironomidae</taxon>
        <taxon>Clunio</taxon>
    </lineage>
</organism>
<accession>A0A1J1HYQ4</accession>
<dbReference type="AlphaFoldDB" id="A0A1J1HYQ4"/>
<sequence length="81" mass="9568">MTKPPSFFIHFPDDLISFLFPNLSYPEKTKFKFKSHIKIETFERLVLNIKHHSQFVKQKASNDVNYGLAGHCKDFCCCNWN</sequence>
<dbReference type="EMBL" id="CVRI01000028">
    <property type="protein sequence ID" value="CRK92460.1"/>
    <property type="molecule type" value="Genomic_DNA"/>
</dbReference>
<protein>
    <submittedName>
        <fullName evidence="1">CLUMA_CG006022, isoform A</fullName>
    </submittedName>
</protein>
<evidence type="ECO:0000313" key="2">
    <source>
        <dbReference type="Proteomes" id="UP000183832"/>
    </source>
</evidence>
<name>A0A1J1HYQ4_9DIPT</name>
<dbReference type="Proteomes" id="UP000183832">
    <property type="component" value="Unassembled WGS sequence"/>
</dbReference>
<reference evidence="1 2" key="1">
    <citation type="submission" date="2015-04" db="EMBL/GenBank/DDBJ databases">
        <authorList>
            <person name="Syromyatnikov M.Y."/>
            <person name="Popov V.N."/>
        </authorList>
    </citation>
    <scope>NUCLEOTIDE SEQUENCE [LARGE SCALE GENOMIC DNA]</scope>
</reference>
<gene>
    <name evidence="1" type="ORF">CLUMA_CG006022</name>
</gene>
<proteinExistence type="predicted"/>